<dbReference type="EMBL" id="FOBI01000001">
    <property type="protein sequence ID" value="SEK46384.1"/>
    <property type="molecule type" value="Genomic_DNA"/>
</dbReference>
<dbReference type="Pfam" id="PF13366">
    <property type="entry name" value="PDDEXK_3"/>
    <property type="match status" value="1"/>
</dbReference>
<proteinExistence type="predicted"/>
<evidence type="ECO:0000313" key="2">
    <source>
        <dbReference type="Proteomes" id="UP000199297"/>
    </source>
</evidence>
<dbReference type="RefSeq" id="WP_085282509.1">
    <property type="nucleotide sequence ID" value="NZ_FOBI01000001.1"/>
</dbReference>
<accession>A0A1H7H7W3</accession>
<keyword evidence="2" id="KW-1185">Reference proteome</keyword>
<dbReference type="InterPro" id="IPR026350">
    <property type="entry name" value="GxxExxY"/>
</dbReference>
<evidence type="ECO:0000313" key="1">
    <source>
        <dbReference type="EMBL" id="SEK46384.1"/>
    </source>
</evidence>
<dbReference type="Proteomes" id="UP000199297">
    <property type="component" value="Unassembled WGS sequence"/>
</dbReference>
<dbReference type="STRING" id="641665.GCA_002104455_00284"/>
<sequence>MEMDLTGKVIGCAIEVHKQLGPGLLESTYEKCLMHELALNNIKAYSQIVLPICYKTIDIEAGYRLDILLPKELIIELKSVDKLIPVYSAQLLTYMKLSNINKGLLINFNVKKLTDGLRRYNLPSQHL</sequence>
<dbReference type="AlphaFoldDB" id="A0A1H7H7W3"/>
<name>A0A1H7H7W3_9GAMM</name>
<protein>
    <submittedName>
        <fullName evidence="1">GxxExxY protein</fullName>
    </submittedName>
</protein>
<reference evidence="2" key="1">
    <citation type="submission" date="2016-10" db="EMBL/GenBank/DDBJ databases">
        <authorList>
            <person name="Varghese N."/>
            <person name="Submissions S."/>
        </authorList>
    </citation>
    <scope>NUCLEOTIDE SEQUENCE [LARGE SCALE GENOMIC DNA]</scope>
    <source>
        <strain evidence="2">CGMCC 1.9127</strain>
    </source>
</reference>
<dbReference type="OrthoDB" id="9806869at2"/>
<gene>
    <name evidence="1" type="ORF">SAMN05216262_101421</name>
</gene>
<dbReference type="NCBIfam" id="TIGR04256">
    <property type="entry name" value="GxxExxY"/>
    <property type="match status" value="1"/>
</dbReference>
<organism evidence="1 2">
    <name type="scientific">Colwellia chukchiensis</name>
    <dbReference type="NCBI Taxonomy" id="641665"/>
    <lineage>
        <taxon>Bacteria</taxon>
        <taxon>Pseudomonadati</taxon>
        <taxon>Pseudomonadota</taxon>
        <taxon>Gammaproteobacteria</taxon>
        <taxon>Alteromonadales</taxon>
        <taxon>Colwelliaceae</taxon>
        <taxon>Colwellia</taxon>
    </lineage>
</organism>